<keyword evidence="1 2" id="KW-0238">DNA-binding</keyword>
<name>I1YED5_METFJ</name>
<dbReference type="SUPFAM" id="SSF46894">
    <property type="entry name" value="C-terminal effector domain of the bipartite response regulators"/>
    <property type="match status" value="1"/>
</dbReference>
<evidence type="ECO:0000256" key="2">
    <source>
        <dbReference type="PROSITE-ProRule" id="PRU01091"/>
    </source>
</evidence>
<protein>
    <submittedName>
        <fullName evidence="4">Two-component system response regulator QseB</fullName>
    </submittedName>
</protein>
<dbReference type="CDD" id="cd00383">
    <property type="entry name" value="trans_reg_C"/>
    <property type="match status" value="1"/>
</dbReference>
<accession>I1YED5</accession>
<feature type="domain" description="OmpR/PhoB-type" evidence="3">
    <location>
        <begin position="1"/>
        <end position="57"/>
    </location>
</feature>
<dbReference type="InterPro" id="IPR036388">
    <property type="entry name" value="WH-like_DNA-bd_sf"/>
</dbReference>
<sequence precursor="true">MENVGRVQTRDSLESKLYSWGEEVASNAIEVHVHHLRKKLPEGFIKTIRGVGYQISNQ</sequence>
<dbReference type="RefSeq" id="WP_014702728.1">
    <property type="nucleotide sequence ID" value="NC_017856.1"/>
</dbReference>
<dbReference type="PATRIC" id="fig|754477.3.peg.96"/>
<dbReference type="EMBL" id="CP003380">
    <property type="protein sequence ID" value="AFJ01278.1"/>
    <property type="molecule type" value="Genomic_DNA"/>
</dbReference>
<dbReference type="InterPro" id="IPR016032">
    <property type="entry name" value="Sig_transdc_resp-reg_C-effctor"/>
</dbReference>
<dbReference type="GO" id="GO:0000160">
    <property type="term" value="P:phosphorelay signal transduction system"/>
    <property type="evidence" value="ECO:0007669"/>
    <property type="project" value="InterPro"/>
</dbReference>
<dbReference type="PROSITE" id="PS51755">
    <property type="entry name" value="OMPR_PHOB"/>
    <property type="match status" value="1"/>
</dbReference>
<dbReference type="STRING" id="754477.Q7C_97"/>
<dbReference type="eggNOG" id="COG0745">
    <property type="taxonomic scope" value="Bacteria"/>
</dbReference>
<dbReference type="AlphaFoldDB" id="I1YED5"/>
<evidence type="ECO:0000259" key="3">
    <source>
        <dbReference type="PROSITE" id="PS51755"/>
    </source>
</evidence>
<keyword evidence="5" id="KW-1185">Reference proteome</keyword>
<dbReference type="GO" id="GO:0003677">
    <property type="term" value="F:DNA binding"/>
    <property type="evidence" value="ECO:0007669"/>
    <property type="project" value="UniProtKB-UniRule"/>
</dbReference>
<dbReference type="InterPro" id="IPR001867">
    <property type="entry name" value="OmpR/PhoB-type_DNA-bd"/>
</dbReference>
<dbReference type="Gene3D" id="1.10.10.10">
    <property type="entry name" value="Winged helix-like DNA-binding domain superfamily/Winged helix DNA-binding domain"/>
    <property type="match status" value="1"/>
</dbReference>
<dbReference type="Pfam" id="PF00486">
    <property type="entry name" value="Trans_reg_C"/>
    <property type="match status" value="1"/>
</dbReference>
<dbReference type="KEGG" id="mec:Q7C_97"/>
<organism evidence="4 5">
    <name type="scientific">Methylophaga frappieri (strain ATCC BAA-2434 / DSM 25690 / JAM7)</name>
    <dbReference type="NCBI Taxonomy" id="754477"/>
    <lineage>
        <taxon>Bacteria</taxon>
        <taxon>Pseudomonadati</taxon>
        <taxon>Pseudomonadota</taxon>
        <taxon>Gammaproteobacteria</taxon>
        <taxon>Thiotrichales</taxon>
        <taxon>Piscirickettsiaceae</taxon>
        <taxon>Methylophaga</taxon>
    </lineage>
</organism>
<dbReference type="GO" id="GO:0006355">
    <property type="term" value="P:regulation of DNA-templated transcription"/>
    <property type="evidence" value="ECO:0007669"/>
    <property type="project" value="InterPro"/>
</dbReference>
<evidence type="ECO:0000313" key="5">
    <source>
        <dbReference type="Proteomes" id="UP000009145"/>
    </source>
</evidence>
<evidence type="ECO:0000313" key="4">
    <source>
        <dbReference type="EMBL" id="AFJ01278.1"/>
    </source>
</evidence>
<evidence type="ECO:0000256" key="1">
    <source>
        <dbReference type="ARBA" id="ARBA00023125"/>
    </source>
</evidence>
<gene>
    <name evidence="4" type="ordered locus">Q7C_97</name>
</gene>
<proteinExistence type="predicted"/>
<feature type="DNA-binding region" description="OmpR/PhoB-type" evidence="2">
    <location>
        <begin position="1"/>
        <end position="57"/>
    </location>
</feature>
<dbReference type="Proteomes" id="UP000009145">
    <property type="component" value="Chromosome"/>
</dbReference>
<reference evidence="4 5" key="1">
    <citation type="journal article" date="2012" name="J. Bacteriol.">
        <title>Complete genome sequences of Methylophaga sp. strain JAM1 and Methylophaga sp. strain JAM7.</title>
        <authorList>
            <person name="Villeneuve C."/>
            <person name="Martineau C."/>
            <person name="Mauffrey F."/>
            <person name="Villemur R."/>
        </authorList>
    </citation>
    <scope>NUCLEOTIDE SEQUENCE [LARGE SCALE GENOMIC DNA]</scope>
    <source>
        <strain evidence="4 5">JAM7</strain>
    </source>
</reference>
<dbReference type="HOGENOM" id="CLU_000445_101_8_6"/>
<dbReference type="SMART" id="SM00862">
    <property type="entry name" value="Trans_reg_C"/>
    <property type="match status" value="1"/>
</dbReference>